<dbReference type="AlphaFoldDB" id="A0A6G0J9X6"/>
<gene>
    <name evidence="1" type="ORF">D5F01_LYC00480</name>
</gene>
<protein>
    <recommendedName>
        <fullName evidence="3">Integrase zinc-binding domain-containing protein</fullName>
    </recommendedName>
</protein>
<keyword evidence="2" id="KW-1185">Reference proteome</keyword>
<accession>A0A6G0J9X6</accession>
<dbReference type="PANTHER" id="PTHR47331:SF3">
    <property type="match status" value="1"/>
</dbReference>
<evidence type="ECO:0008006" key="3">
    <source>
        <dbReference type="Google" id="ProtNLM"/>
    </source>
</evidence>
<organism evidence="1 2">
    <name type="scientific">Larimichthys crocea</name>
    <name type="common">Large yellow croaker</name>
    <name type="synonym">Pseudosciaena crocea</name>
    <dbReference type="NCBI Taxonomy" id="215358"/>
    <lineage>
        <taxon>Eukaryota</taxon>
        <taxon>Metazoa</taxon>
        <taxon>Chordata</taxon>
        <taxon>Craniata</taxon>
        <taxon>Vertebrata</taxon>
        <taxon>Euteleostomi</taxon>
        <taxon>Actinopterygii</taxon>
        <taxon>Neopterygii</taxon>
        <taxon>Teleostei</taxon>
        <taxon>Neoteleostei</taxon>
        <taxon>Acanthomorphata</taxon>
        <taxon>Eupercaria</taxon>
        <taxon>Sciaenidae</taxon>
        <taxon>Larimichthys</taxon>
    </lineage>
</organism>
<proteinExistence type="predicted"/>
<name>A0A6G0J9X6_LARCR</name>
<comment type="caution">
    <text evidence="1">The sequence shown here is derived from an EMBL/GenBank/DDBJ whole genome shotgun (WGS) entry which is preliminary data.</text>
</comment>
<dbReference type="Proteomes" id="UP000424527">
    <property type="component" value="Unassembled WGS sequence"/>
</dbReference>
<reference evidence="1 2" key="1">
    <citation type="submission" date="2019-07" db="EMBL/GenBank/DDBJ databases">
        <title>Chromosome genome assembly for large yellow croaker.</title>
        <authorList>
            <person name="Xiao S."/>
        </authorList>
    </citation>
    <scope>NUCLEOTIDE SEQUENCE [LARGE SCALE GENOMIC DNA]</scope>
    <source>
        <strain evidence="1">JMULYC20181020</strain>
        <tissue evidence="1">Muscle</tissue>
    </source>
</reference>
<dbReference type="EMBL" id="REGW02000001">
    <property type="protein sequence ID" value="KAE8300343.1"/>
    <property type="molecule type" value="Genomic_DNA"/>
</dbReference>
<evidence type="ECO:0000313" key="1">
    <source>
        <dbReference type="EMBL" id="KAE8300343.1"/>
    </source>
</evidence>
<evidence type="ECO:0000313" key="2">
    <source>
        <dbReference type="Proteomes" id="UP000424527"/>
    </source>
</evidence>
<sequence>MSSRMDTLWRKELQMDLLDSVFWADSTSVLKYIRNKTSRFKVFVANRVPQIYKVSCSVKWRYVGTSSNPAGMASRGVKVDMFIANATWVSGPHFLLQPESEWPADQEDLNQISLGDPEIKRVAINVVQAREEPVTLLIEYFSSWTSLKKSVAWLLRIKSWLMSCVKKRRQLQLTFAQSDIIKEQQAYSMERQMKDFKRTVVHRSLTVTDLDQAKLAIIKFCQGKRFPEELIGLGKGQPVKKSSHLNKLCQQLQDGILRVGGRLSKLSMPGEEKHPIILAKDLHISELLLRHVHQKVGHGGRNHMLSKLRK</sequence>
<dbReference type="PANTHER" id="PTHR47331">
    <property type="entry name" value="PHD-TYPE DOMAIN-CONTAINING PROTEIN"/>
    <property type="match status" value="1"/>
</dbReference>